<organism evidence="2 3">
    <name type="scientific">Rangifer tarandus platyrhynchus</name>
    <name type="common">Svalbard reindeer</name>
    <dbReference type="NCBI Taxonomy" id="3082113"/>
    <lineage>
        <taxon>Eukaryota</taxon>
        <taxon>Metazoa</taxon>
        <taxon>Chordata</taxon>
        <taxon>Craniata</taxon>
        <taxon>Vertebrata</taxon>
        <taxon>Euteleostomi</taxon>
        <taxon>Mammalia</taxon>
        <taxon>Eutheria</taxon>
        <taxon>Laurasiatheria</taxon>
        <taxon>Artiodactyla</taxon>
        <taxon>Ruminantia</taxon>
        <taxon>Pecora</taxon>
        <taxon>Cervidae</taxon>
        <taxon>Odocoileinae</taxon>
        <taxon>Rangifer</taxon>
    </lineage>
</organism>
<protein>
    <submittedName>
        <fullName evidence="2">Uncharacterized protein</fullName>
    </submittedName>
</protein>
<reference evidence="2" key="1">
    <citation type="submission" date="2023-04" db="EMBL/GenBank/DDBJ databases">
        <authorList>
            <consortium name="ELIXIR-Norway"/>
        </authorList>
    </citation>
    <scope>NUCLEOTIDE SEQUENCE [LARGE SCALE GENOMIC DNA]</scope>
</reference>
<sequence length="149" mass="16707">MGRRRTTKCRWTQPMSMRVRRYGPAHLGHISGLLVAHDESRWFRLWSGLWPVPTNGVRGVLAGRVQLDLLWGSEAGQGEQPMETMRPAENRHGAAGEPSKSEQGAGLPHAAAASLVPHWKSRKIRAVSINGAFRLFLLPAHRRHPRNRC</sequence>
<dbReference type="Proteomes" id="UP001176941">
    <property type="component" value="Chromosome 28"/>
</dbReference>
<feature type="region of interest" description="Disordered" evidence="1">
    <location>
        <begin position="76"/>
        <end position="109"/>
    </location>
</feature>
<evidence type="ECO:0000256" key="1">
    <source>
        <dbReference type="SAM" id="MobiDB-lite"/>
    </source>
</evidence>
<evidence type="ECO:0000313" key="2">
    <source>
        <dbReference type="EMBL" id="CAI9168515.1"/>
    </source>
</evidence>
<evidence type="ECO:0000313" key="3">
    <source>
        <dbReference type="Proteomes" id="UP001176941"/>
    </source>
</evidence>
<dbReference type="EMBL" id="OX459964">
    <property type="protein sequence ID" value="CAI9168515.1"/>
    <property type="molecule type" value="Genomic_DNA"/>
</dbReference>
<gene>
    <name evidence="2" type="ORF">MRATA1EN1_LOCUS17477</name>
</gene>
<proteinExistence type="predicted"/>
<keyword evidence="3" id="KW-1185">Reference proteome</keyword>
<accession>A0ABN8Z509</accession>
<name>A0ABN8Z509_RANTA</name>